<keyword evidence="5" id="KW-0012">Acyltransferase</keyword>
<dbReference type="GO" id="GO:0008360">
    <property type="term" value="P:regulation of cell shape"/>
    <property type="evidence" value="ECO:0007669"/>
    <property type="project" value="UniProtKB-KW"/>
</dbReference>
<dbReference type="InterPro" id="IPR038740">
    <property type="entry name" value="BioF2-like_GNAT_dom"/>
</dbReference>
<evidence type="ECO:0000313" key="9">
    <source>
        <dbReference type="Proteomes" id="UP000319335"/>
    </source>
</evidence>
<reference evidence="8 9" key="1">
    <citation type="submission" date="2019-06" db="EMBL/GenBank/DDBJ databases">
        <title>Draft genome sequence of Methanolobus vulcani B1d.</title>
        <authorList>
            <person name="Creighbaum A.J."/>
            <person name="Ticak T."/>
            <person name="Hariraju D."/>
            <person name="Arivett B.A."/>
            <person name="Ferguson D.J.Jr."/>
        </authorList>
    </citation>
    <scope>NUCLEOTIDE SEQUENCE [LARGE SCALE GENOMIC DNA]</scope>
    <source>
        <strain evidence="8 9">B1d</strain>
    </source>
</reference>
<proteinExistence type="inferred from homology"/>
<keyword evidence="4" id="KW-0573">Peptidoglycan synthesis</keyword>
<gene>
    <name evidence="8" type="ORF">FKV42_03270</name>
</gene>
<comment type="similarity">
    <text evidence="1">Belongs to the FemABX family.</text>
</comment>
<keyword evidence="2 8" id="KW-0808">Transferase</keyword>
<dbReference type="Pfam" id="PF13480">
    <property type="entry name" value="Acetyltransf_6"/>
    <property type="match status" value="1"/>
</dbReference>
<evidence type="ECO:0000313" key="8">
    <source>
        <dbReference type="EMBL" id="TQD27260.1"/>
    </source>
</evidence>
<dbReference type="AlphaFoldDB" id="A0A7Z8KPY8"/>
<protein>
    <submittedName>
        <fullName evidence="8">Peptidoglycan bridge formation glycyltransferase FemA/FemB family protein</fullName>
    </submittedName>
</protein>
<dbReference type="Gene3D" id="3.40.630.30">
    <property type="match status" value="1"/>
</dbReference>
<dbReference type="Proteomes" id="UP000319335">
    <property type="component" value="Unassembled WGS sequence"/>
</dbReference>
<keyword evidence="3" id="KW-0133">Cell shape</keyword>
<evidence type="ECO:0000256" key="3">
    <source>
        <dbReference type="ARBA" id="ARBA00022960"/>
    </source>
</evidence>
<dbReference type="PROSITE" id="PS51191">
    <property type="entry name" value="FEMABX"/>
    <property type="match status" value="1"/>
</dbReference>
<keyword evidence="9" id="KW-1185">Reference proteome</keyword>
<keyword evidence="6" id="KW-0961">Cell wall biogenesis/degradation</keyword>
<evidence type="ECO:0000256" key="5">
    <source>
        <dbReference type="ARBA" id="ARBA00023315"/>
    </source>
</evidence>
<dbReference type="InterPro" id="IPR003447">
    <property type="entry name" value="FEMABX"/>
</dbReference>
<sequence length="338" mass="39412">MISIISSFDDDIWNDFVYNHPHGNIFQSAEMAHVYKSTKNQESISLMAFDSVNNDVLAVIQAVVISEYSSPFKYFSSRSIIMGGPLFIDNEQGIKAVNLLLKKYDEIIKKKAIYSEIRNLWDVSFYHNVFKTNDYQYSDHLNYINYLDEDCDKLWSKLRKSKRNSIAKGVKLGTKVEEVIDSSLITDVYSLLEETLHGKKPLADISLFNSVINYLVPRNMAKIWIAKNEGQIIGVVIILMYKSVLYDWYAGSSRDNQYLYPNDILPWEVIKWGHNNSYKKFDFGGAGSPDKIYGVRDFKKRFGGDEVNYGRYKKIHSKLLCFFLKKVYRVHKYIRHWL</sequence>
<comment type="caution">
    <text evidence="8">The sequence shown here is derived from an EMBL/GenBank/DDBJ whole genome shotgun (WGS) entry which is preliminary data.</text>
</comment>
<dbReference type="InterPro" id="IPR016181">
    <property type="entry name" value="Acyl_CoA_acyltransferase"/>
</dbReference>
<dbReference type="GO" id="GO:0016755">
    <property type="term" value="F:aminoacyltransferase activity"/>
    <property type="evidence" value="ECO:0007669"/>
    <property type="project" value="InterPro"/>
</dbReference>
<dbReference type="EMBL" id="VIAQ01000009">
    <property type="protein sequence ID" value="TQD27260.1"/>
    <property type="molecule type" value="Genomic_DNA"/>
</dbReference>
<dbReference type="SUPFAM" id="SSF55729">
    <property type="entry name" value="Acyl-CoA N-acyltransferases (Nat)"/>
    <property type="match status" value="2"/>
</dbReference>
<dbReference type="GO" id="GO:0044038">
    <property type="term" value="P:cell wall macromolecule biosynthetic process"/>
    <property type="evidence" value="ECO:0007669"/>
    <property type="project" value="InterPro"/>
</dbReference>
<dbReference type="InterPro" id="IPR050644">
    <property type="entry name" value="PG_Glycine_Bridge_Synth"/>
</dbReference>
<evidence type="ECO:0000256" key="6">
    <source>
        <dbReference type="ARBA" id="ARBA00023316"/>
    </source>
</evidence>
<evidence type="ECO:0000259" key="7">
    <source>
        <dbReference type="Pfam" id="PF13480"/>
    </source>
</evidence>
<dbReference type="OrthoDB" id="140543at2157"/>
<evidence type="ECO:0000256" key="2">
    <source>
        <dbReference type="ARBA" id="ARBA00022679"/>
    </source>
</evidence>
<dbReference type="RefSeq" id="WP_154808831.1">
    <property type="nucleotide sequence ID" value="NZ_VIAQ01000009.1"/>
</dbReference>
<organism evidence="8 9">
    <name type="scientific">Methanolobus vulcani</name>
    <dbReference type="NCBI Taxonomy" id="38026"/>
    <lineage>
        <taxon>Archaea</taxon>
        <taxon>Methanobacteriati</taxon>
        <taxon>Methanobacteriota</taxon>
        <taxon>Stenosarchaea group</taxon>
        <taxon>Methanomicrobia</taxon>
        <taxon>Methanosarcinales</taxon>
        <taxon>Methanosarcinaceae</taxon>
        <taxon>Methanolobus</taxon>
    </lineage>
</organism>
<feature type="domain" description="BioF2-like acetyltransferase" evidence="7">
    <location>
        <begin position="157"/>
        <end position="289"/>
    </location>
</feature>
<dbReference type="PANTHER" id="PTHR36174">
    <property type="entry name" value="LIPID II:GLYCINE GLYCYLTRANSFERASE"/>
    <property type="match status" value="1"/>
</dbReference>
<evidence type="ECO:0000256" key="4">
    <source>
        <dbReference type="ARBA" id="ARBA00022984"/>
    </source>
</evidence>
<accession>A0A7Z8KPY8</accession>
<dbReference type="GO" id="GO:0071555">
    <property type="term" value="P:cell wall organization"/>
    <property type="evidence" value="ECO:0007669"/>
    <property type="project" value="UniProtKB-KW"/>
</dbReference>
<dbReference type="PANTHER" id="PTHR36174:SF1">
    <property type="entry name" value="LIPID II:GLYCINE GLYCYLTRANSFERASE"/>
    <property type="match status" value="1"/>
</dbReference>
<name>A0A7Z8KPY8_9EURY</name>
<evidence type="ECO:0000256" key="1">
    <source>
        <dbReference type="ARBA" id="ARBA00009943"/>
    </source>
</evidence>